<name>A0AB38ZP58_9VIRU</name>
<feature type="domain" description="DUF7455" evidence="1">
    <location>
        <begin position="9"/>
        <end position="46"/>
    </location>
</feature>
<accession>A0AB38ZP58</accession>
<sequence>MDMNTLRLTRCDRCGAAAKFEVLVPSVASKLLFCGHHAKQHADAIGDRFLMLELTKETV</sequence>
<dbReference type="EMBL" id="PP763603">
    <property type="protein sequence ID" value="XBS46660.1"/>
    <property type="molecule type" value="Genomic_DNA"/>
</dbReference>
<dbReference type="Pfam" id="PF24254">
    <property type="entry name" value="DUF7455"/>
    <property type="match status" value="1"/>
</dbReference>
<dbReference type="InterPro" id="IPR055878">
    <property type="entry name" value="DUF7455"/>
</dbReference>
<reference evidence="2" key="1">
    <citation type="submission" date="2024-05" db="EMBL/GenBank/DDBJ databases">
        <authorList>
            <person name="Sungu N.L."/>
            <person name="Machowski E."/>
            <person name="Ealand C.S."/>
            <person name="Madhav C."/>
            <person name="Jacobs-Sera D."/>
            <person name="Russell D.A."/>
            <person name="Hatfull G.F."/>
            <person name="Kana B.D."/>
        </authorList>
    </citation>
    <scope>NUCLEOTIDE SEQUENCE</scope>
</reference>
<proteinExistence type="predicted"/>
<organism evidence="2">
    <name type="scientific">Mycobacterium phage Wildflower</name>
    <dbReference type="NCBI Taxonomy" id="3141619"/>
    <lineage>
        <taxon>Viruses</taxon>
    </lineage>
</organism>
<protein>
    <recommendedName>
        <fullName evidence="1">DUF7455 domain-containing protein</fullName>
    </recommendedName>
</protein>
<gene>
    <name evidence="2" type="primary">115</name>
    <name evidence="2" type="ORF">WILDFLOWER_115</name>
</gene>
<evidence type="ECO:0000259" key="1">
    <source>
        <dbReference type="Pfam" id="PF24254"/>
    </source>
</evidence>
<evidence type="ECO:0000313" key="2">
    <source>
        <dbReference type="EMBL" id="XBS46660.1"/>
    </source>
</evidence>